<sequence length="343" mass="36237">MERAGGEAGARLDRPAPAGARVRFPDSFGRRFAIFADAEEEFDWSQPFSREAVATTAVAALPEGTRRLNAAGVVPTYLADYPIANDPRSAAIVAELAAAGACDVGVQLHPWVTPPFDEVVSARNSFAGNLPPALEAAKLRATTERVAEATGVRPIVYRAGRYGVGPSSVAAIRAAGHRLDVSVRPLFDYSAEGGPDFRAATPDPWWAAEDLLEAPLGVTLVGALRRWGRLPHSAAARALLARTGLLARVALTPEGTPIAAACAAVQAMLADGARFLSFSFHTPSLAPGHTPYVRDAAGLARFWRWWDAMFDLLAREGVTAVRPDELIAAAEAGRDLSAGGTPR</sequence>
<keyword evidence="2" id="KW-1185">Reference proteome</keyword>
<dbReference type="OrthoDB" id="9771584at2"/>
<dbReference type="AlphaFoldDB" id="A0A1I6JDG2"/>
<organism evidence="1 2">
    <name type="scientific">Sphingomonas jatrophae</name>
    <dbReference type="NCBI Taxonomy" id="1166337"/>
    <lineage>
        <taxon>Bacteria</taxon>
        <taxon>Pseudomonadati</taxon>
        <taxon>Pseudomonadota</taxon>
        <taxon>Alphaproteobacteria</taxon>
        <taxon>Sphingomonadales</taxon>
        <taxon>Sphingomonadaceae</taxon>
        <taxon>Sphingomonas</taxon>
    </lineage>
</organism>
<dbReference type="STRING" id="1166337.SAMN05192580_0137"/>
<dbReference type="EMBL" id="FOZG01000001">
    <property type="protein sequence ID" value="SFR76987.1"/>
    <property type="molecule type" value="Genomic_DNA"/>
</dbReference>
<protein>
    <recommendedName>
        <fullName evidence="3">WalW protein</fullName>
    </recommendedName>
</protein>
<reference evidence="1 2" key="1">
    <citation type="submission" date="2016-10" db="EMBL/GenBank/DDBJ databases">
        <authorList>
            <person name="de Groot N.N."/>
        </authorList>
    </citation>
    <scope>NUCLEOTIDE SEQUENCE [LARGE SCALE GENOMIC DNA]</scope>
    <source>
        <strain evidence="1 2">S5-249</strain>
    </source>
</reference>
<evidence type="ECO:0000313" key="1">
    <source>
        <dbReference type="EMBL" id="SFR76987.1"/>
    </source>
</evidence>
<dbReference type="Proteomes" id="UP000198824">
    <property type="component" value="Unassembled WGS sequence"/>
</dbReference>
<name>A0A1I6JDG2_9SPHN</name>
<gene>
    <name evidence="1" type="ORF">SAMN05192580_0137</name>
</gene>
<evidence type="ECO:0000313" key="2">
    <source>
        <dbReference type="Proteomes" id="UP000198824"/>
    </source>
</evidence>
<accession>A0A1I6JDG2</accession>
<dbReference type="Gene3D" id="3.20.20.370">
    <property type="entry name" value="Glycoside hydrolase/deacetylase"/>
    <property type="match status" value="1"/>
</dbReference>
<dbReference type="InterPro" id="IPR011330">
    <property type="entry name" value="Glyco_hydro/deAcase_b/a-brl"/>
</dbReference>
<dbReference type="GO" id="GO:0005975">
    <property type="term" value="P:carbohydrate metabolic process"/>
    <property type="evidence" value="ECO:0007669"/>
    <property type="project" value="InterPro"/>
</dbReference>
<evidence type="ECO:0008006" key="3">
    <source>
        <dbReference type="Google" id="ProtNLM"/>
    </source>
</evidence>
<dbReference type="SUPFAM" id="SSF88713">
    <property type="entry name" value="Glycoside hydrolase/deacetylase"/>
    <property type="match status" value="1"/>
</dbReference>
<proteinExistence type="predicted"/>